<name>A0ACC1TF02_9APHY</name>
<reference evidence="1" key="1">
    <citation type="submission" date="2022-07" db="EMBL/GenBank/DDBJ databases">
        <title>Genome Sequence of Phlebia brevispora.</title>
        <authorList>
            <person name="Buettner E."/>
        </authorList>
    </citation>
    <scope>NUCLEOTIDE SEQUENCE</scope>
    <source>
        <strain evidence="1">MPL23</strain>
    </source>
</reference>
<dbReference type="Proteomes" id="UP001148662">
    <property type="component" value="Unassembled WGS sequence"/>
</dbReference>
<accession>A0ACC1TF02</accession>
<organism evidence="1 2">
    <name type="scientific">Phlebia brevispora</name>
    <dbReference type="NCBI Taxonomy" id="194682"/>
    <lineage>
        <taxon>Eukaryota</taxon>
        <taxon>Fungi</taxon>
        <taxon>Dikarya</taxon>
        <taxon>Basidiomycota</taxon>
        <taxon>Agaricomycotina</taxon>
        <taxon>Agaricomycetes</taxon>
        <taxon>Polyporales</taxon>
        <taxon>Meruliaceae</taxon>
        <taxon>Phlebia</taxon>
    </lineage>
</organism>
<dbReference type="EMBL" id="JANHOG010000040">
    <property type="protein sequence ID" value="KAJ3559201.1"/>
    <property type="molecule type" value="Genomic_DNA"/>
</dbReference>
<evidence type="ECO:0000313" key="1">
    <source>
        <dbReference type="EMBL" id="KAJ3559201.1"/>
    </source>
</evidence>
<sequence>MSESLYKACAEVLSLSQSRKHDLETLLDPETGFAPSLRRICQDQLEEAAETGDLDISQEELDALRMESDTWGLLQAVMPLRKTAAPTFPRAAALLAENPYTPPSTLAQAVMNASRLLSELIVIREWLHDTAPTPPQLDATTGYWKFTKHQTMQALRLNKSSYLREMDPDAINRGDEGALAVDDATYEKALAQTLYAHIRAGRLQEAVELCRKARQPWRAASIRGSLLFQWRAMCELQRFLVVVAFGLTSQTREATEPRDEDAMDEAEDFDTWKGNQRRKLWKMTCTRAALNTNLPPAERALYAALAPSPQTSVQLKGACRTWSDHLWAQVSVVCEEKESAELMRLRRSFWESGGEIEGHTEDVGTEGEEGEEEEWEAEVVSSLESLATVAVEDGPPADNPYYVSQLNIILDRTDALIESFADGLRNETYDRTSPDYPAMTRFFAHLCLYLQMIDVSAPPLATQTVLEAYLQVLEAAGQRELIAMYAGALGDNAVERYAMFLTSLELSADITERRLALTRAREHGLDMERVAIVTAERTMEKAFTILPSPKGPLPSVIGIQPPPTDAEWLLVRSIEWTTFMESTYGTALEQANVILRYLLSSGRVQVAKTLLSLLPPELGSIRGPEEQALEYLHYRQFFMVWEALDRVVECQALEVPQMTMDTRVAWLSDYKTLVHQAGEQIIKLLTTEWLITDSERNGIDRRTRELVRIRQIFIPELIIRLHAMLYTSRTKIPENLKETLALANIVADARYRLYDDFGDQRGRRLSDYVSAVRHAVLVSCYSILFFSHLSLISFIHPRAARVVSAVMDLNVLLALAAIGLALLWHRDNKRKFKGVPSIGYENYFLSWLTGFRLLTHANEMMQEGYDKYKGRSFKIPELDRWRLMITGRAQIEELRRAPDEVFSFDEATNESLQTEYTLGRAIAHNPYHVPVVRAQLTRNIGNLFPHIRDELSAAFSDAIPTTGDDWVKVPALNTIMQVVCRTSNRVFVGLPLCRDPGYRALNIQFTLDVVLSGIAINLFPSFLKPLAGRILSKVPASLERGMKYLEPVILDRYAMMEQYGDDWPDRPNDMLQWLMDTAEGEEKEVHALAMRILTINFAAIHTSSMSFTHALYSLATNPEYLLPMREEVDHIVAEEGWTKAAMQKMRKVDSFLKECQRIYGLGSISMSRMALQDYTFSDGTFVPKGSMVSVAARPVHMDDEFYENAEVFDPWRFANMRDEDGEGTKHQLVNTGPEFIPFGHGRHACPGRFFAANELKCMMAHVVTTYDIKLEKEGQMPQPEWFTYAVSPNRTAEVMFRKRRL</sequence>
<gene>
    <name evidence="1" type="ORF">NM688_g483</name>
</gene>
<proteinExistence type="predicted"/>
<protein>
    <submittedName>
        <fullName evidence="1">Uncharacterized protein</fullName>
    </submittedName>
</protein>
<keyword evidence="2" id="KW-1185">Reference proteome</keyword>
<evidence type="ECO:0000313" key="2">
    <source>
        <dbReference type="Proteomes" id="UP001148662"/>
    </source>
</evidence>
<comment type="caution">
    <text evidence="1">The sequence shown here is derived from an EMBL/GenBank/DDBJ whole genome shotgun (WGS) entry which is preliminary data.</text>
</comment>